<evidence type="ECO:0000313" key="1">
    <source>
        <dbReference type="EMBL" id="TWH68593.1"/>
    </source>
</evidence>
<dbReference type="Proteomes" id="UP000319825">
    <property type="component" value="Unassembled WGS sequence"/>
</dbReference>
<gene>
    <name evidence="1" type="ORF">JD77_03590</name>
</gene>
<protein>
    <recommendedName>
        <fullName evidence="3">DinB family protein</fullName>
    </recommendedName>
</protein>
<dbReference type="Gene3D" id="1.20.120.450">
    <property type="entry name" value="dinb family like domain"/>
    <property type="match status" value="1"/>
</dbReference>
<dbReference type="EMBL" id="VLKE01000001">
    <property type="protein sequence ID" value="TWH68593.1"/>
    <property type="molecule type" value="Genomic_DNA"/>
</dbReference>
<evidence type="ECO:0008006" key="3">
    <source>
        <dbReference type="Google" id="ProtNLM"/>
    </source>
</evidence>
<evidence type="ECO:0000313" key="2">
    <source>
        <dbReference type="Proteomes" id="UP000319825"/>
    </source>
</evidence>
<organism evidence="1 2">
    <name type="scientific">Micromonospora olivasterospora</name>
    <dbReference type="NCBI Taxonomy" id="1880"/>
    <lineage>
        <taxon>Bacteria</taxon>
        <taxon>Bacillati</taxon>
        <taxon>Actinomycetota</taxon>
        <taxon>Actinomycetes</taxon>
        <taxon>Micromonosporales</taxon>
        <taxon>Micromonosporaceae</taxon>
        <taxon>Micromonospora</taxon>
    </lineage>
</organism>
<comment type="caution">
    <text evidence="1">The sequence shown here is derived from an EMBL/GenBank/DDBJ whole genome shotgun (WGS) entry which is preliminary data.</text>
</comment>
<sequence>MRRAYDEVLAEVTAGGFEPPADGGLSAEQIVAHLAANDELMSEATEAVLAGSPFAYYDLETIHRTQLDALVTEYGGLDGLAALLRATSQRLCALVDRLGPAADTPVDTHLHEDVDLRAGEPLPWRRTLDLHTRVHLPKHLAQLRALRPELHPHRR</sequence>
<accession>A0A562ID02</accession>
<keyword evidence="2" id="KW-1185">Reference proteome</keyword>
<name>A0A562ID02_MICOL</name>
<dbReference type="InterPro" id="IPR034660">
    <property type="entry name" value="DinB/YfiT-like"/>
</dbReference>
<dbReference type="AlphaFoldDB" id="A0A562ID02"/>
<proteinExistence type="predicted"/>
<reference evidence="1 2" key="1">
    <citation type="submission" date="2019-07" db="EMBL/GenBank/DDBJ databases">
        <title>R&amp;d 2014.</title>
        <authorList>
            <person name="Klenk H.-P."/>
        </authorList>
    </citation>
    <scope>NUCLEOTIDE SEQUENCE [LARGE SCALE GENOMIC DNA]</scope>
    <source>
        <strain evidence="1 2">DSM 43868</strain>
    </source>
</reference>
<dbReference type="SUPFAM" id="SSF109854">
    <property type="entry name" value="DinB/YfiT-like putative metalloenzymes"/>
    <property type="match status" value="1"/>
</dbReference>